<evidence type="ECO:0000256" key="1">
    <source>
        <dbReference type="SAM" id="MobiDB-lite"/>
    </source>
</evidence>
<accession>A0A316IEZ8</accession>
<feature type="region of interest" description="Disordered" evidence="1">
    <location>
        <begin position="276"/>
        <end position="297"/>
    </location>
</feature>
<dbReference type="AlphaFoldDB" id="A0A316IEZ8"/>
<keyword evidence="2" id="KW-0732">Signal</keyword>
<dbReference type="EMBL" id="QGHB01000001">
    <property type="protein sequence ID" value="PWK91533.1"/>
    <property type="molecule type" value="Genomic_DNA"/>
</dbReference>
<feature type="signal peptide" evidence="2">
    <location>
        <begin position="1"/>
        <end position="24"/>
    </location>
</feature>
<comment type="caution">
    <text evidence="4">The sequence shown here is derived from an EMBL/GenBank/DDBJ whole genome shotgun (WGS) entry which is preliminary data.</text>
</comment>
<dbReference type="InterPro" id="IPR012938">
    <property type="entry name" value="Glc/Sorbosone_DH"/>
</dbReference>
<feature type="chain" id="PRO_5016259326" evidence="2">
    <location>
        <begin position="25"/>
        <end position="297"/>
    </location>
</feature>
<dbReference type="InterPro" id="IPR011042">
    <property type="entry name" value="6-blade_b-propeller_TolB-like"/>
</dbReference>
<sequence>MRARRIAVAAACRGRSLCVIPASAQDGPPVLAERTIATKLDIPRDIEFLPDGSGIFTERDTRKIKKVTGTTVTELDTVEQAQTTGGEGGLLGLAVSKTFATDNSVFIYYSTASDNRVAKLRLGGTPQVIVSGIPKNRYHNGGGLEFGPDGFLRATTGDGQNASTAQNWNSSGGKVLRFATAGRPAAGNPRAGSIVYSIGHCNTAGMTNPVKTWPTSQAGPAGIGYYKNALYVGAVTGSRVWKIPVNGTTLGTPQAVFTSYGRVRAVAPAPDGTLWLGTSNQDGQPDANDDRIVSTDG</sequence>
<reference evidence="4 5" key="1">
    <citation type="submission" date="2018-05" db="EMBL/GenBank/DDBJ databases">
        <title>Genomic Encyclopedia of Type Strains, Phase IV (KMG-IV): sequencing the most valuable type-strain genomes for metagenomic binning, comparative biology and taxonomic classification.</title>
        <authorList>
            <person name="Goeker M."/>
        </authorList>
    </citation>
    <scope>NUCLEOTIDE SEQUENCE [LARGE SCALE GENOMIC DNA]</scope>
    <source>
        <strain evidence="4 5">DSM 45480</strain>
    </source>
</reference>
<feature type="domain" description="Glucose/Sorbosone dehydrogenase" evidence="3">
    <location>
        <begin position="40"/>
        <end position="209"/>
    </location>
</feature>
<dbReference type="PANTHER" id="PTHR19328">
    <property type="entry name" value="HEDGEHOG-INTERACTING PROTEIN"/>
    <property type="match status" value="1"/>
</dbReference>
<dbReference type="Proteomes" id="UP000246005">
    <property type="component" value="Unassembled WGS sequence"/>
</dbReference>
<evidence type="ECO:0000259" key="3">
    <source>
        <dbReference type="Pfam" id="PF07995"/>
    </source>
</evidence>
<evidence type="ECO:0000256" key="2">
    <source>
        <dbReference type="SAM" id="SignalP"/>
    </source>
</evidence>
<dbReference type="Gene3D" id="2.120.10.30">
    <property type="entry name" value="TolB, C-terminal domain"/>
    <property type="match status" value="2"/>
</dbReference>
<feature type="compositionally biased region" description="Basic and acidic residues" evidence="1">
    <location>
        <begin position="288"/>
        <end position="297"/>
    </location>
</feature>
<gene>
    <name evidence="4" type="ORF">C8D88_1011571</name>
</gene>
<evidence type="ECO:0000313" key="5">
    <source>
        <dbReference type="Proteomes" id="UP000246005"/>
    </source>
</evidence>
<dbReference type="PANTHER" id="PTHR19328:SF13">
    <property type="entry name" value="HIPL1 PROTEIN"/>
    <property type="match status" value="1"/>
</dbReference>
<protein>
    <submittedName>
        <fullName evidence="4">Glucose/sorbosone dehydrogenase</fullName>
    </submittedName>
</protein>
<name>A0A316IEZ8_9PSEU</name>
<dbReference type="InterPro" id="IPR011041">
    <property type="entry name" value="Quinoprot_gluc/sorb_DH_b-prop"/>
</dbReference>
<evidence type="ECO:0000313" key="4">
    <source>
        <dbReference type="EMBL" id="PWK91533.1"/>
    </source>
</evidence>
<proteinExistence type="predicted"/>
<dbReference type="RefSeq" id="WP_109632209.1">
    <property type="nucleotide sequence ID" value="NZ_QGHB01000001.1"/>
</dbReference>
<dbReference type="SUPFAM" id="SSF50952">
    <property type="entry name" value="Soluble quinoprotein glucose dehydrogenase"/>
    <property type="match status" value="1"/>
</dbReference>
<organism evidence="4 5">
    <name type="scientific">Lentzea atacamensis</name>
    <dbReference type="NCBI Taxonomy" id="531938"/>
    <lineage>
        <taxon>Bacteria</taxon>
        <taxon>Bacillati</taxon>
        <taxon>Actinomycetota</taxon>
        <taxon>Actinomycetes</taxon>
        <taxon>Pseudonocardiales</taxon>
        <taxon>Pseudonocardiaceae</taxon>
        <taxon>Lentzea</taxon>
    </lineage>
</organism>
<dbReference type="Pfam" id="PF07995">
    <property type="entry name" value="GSDH"/>
    <property type="match status" value="1"/>
</dbReference>